<protein>
    <submittedName>
        <fullName evidence="1">10890_t:CDS:1</fullName>
    </submittedName>
</protein>
<dbReference type="AlphaFoldDB" id="A0A9N9D4M9"/>
<dbReference type="InterPro" id="IPR013761">
    <property type="entry name" value="SAM/pointed_sf"/>
</dbReference>
<dbReference type="EMBL" id="CAJVPI010001675">
    <property type="protein sequence ID" value="CAG8622809.1"/>
    <property type="molecule type" value="Genomic_DNA"/>
</dbReference>
<dbReference type="OrthoDB" id="2410986at2759"/>
<keyword evidence="2" id="KW-1185">Reference proteome</keyword>
<sequence length="436" mass="50316">MSYWDEEPLPSVQEVRKWNRSQVIENLQKIVSLEEDEIQILQKKRISGKSFLGLTEEKLEQFGLEFGPASEIAEFVKAINGDETASDYVRLSELENEIASLRAQLNNNAYEFDVIVYPSRKNGMKWTANLEKVTIEQFIEEVIAKLKPEILECEDIVFNFAVDTNGNQYLPRKDPEFRQMLHSFIRNQTQKFTVYPVTSSKEFSDYDLPEVCRLYGLQSEDPEAFPLFECQCEDLSDKGSQAVVADLMNNLRLRLDNIEVAMGKRTKSEYVTPFLLAAADLKKRKFILRFEKYISGPNGHGPVDSLYELRINLKTIAVTEFEKGDITKGIAQNVVQLDSVLRGRKRKFDEMEEAHPVNKVFGIVTDSLYWYFIECSLNDAGKPVFKLSKVILMTYENRDIEHLKPLVEKILGHIAWILEEALKQEKSERGNKKVKK</sequence>
<accession>A0A9N9D4M9</accession>
<dbReference type="Gene3D" id="1.10.150.50">
    <property type="entry name" value="Transcription Factor, Ets-1"/>
    <property type="match status" value="1"/>
</dbReference>
<comment type="caution">
    <text evidence="1">The sequence shown here is derived from an EMBL/GenBank/DDBJ whole genome shotgun (WGS) entry which is preliminary data.</text>
</comment>
<dbReference type="Proteomes" id="UP000789739">
    <property type="component" value="Unassembled WGS sequence"/>
</dbReference>
<gene>
    <name evidence="1" type="ORF">PBRASI_LOCUS8806</name>
</gene>
<dbReference type="SUPFAM" id="SSF47769">
    <property type="entry name" value="SAM/Pointed domain"/>
    <property type="match status" value="1"/>
</dbReference>
<organism evidence="1 2">
    <name type="scientific">Paraglomus brasilianum</name>
    <dbReference type="NCBI Taxonomy" id="144538"/>
    <lineage>
        <taxon>Eukaryota</taxon>
        <taxon>Fungi</taxon>
        <taxon>Fungi incertae sedis</taxon>
        <taxon>Mucoromycota</taxon>
        <taxon>Glomeromycotina</taxon>
        <taxon>Glomeromycetes</taxon>
        <taxon>Paraglomerales</taxon>
        <taxon>Paraglomeraceae</taxon>
        <taxon>Paraglomus</taxon>
    </lineage>
</organism>
<proteinExistence type="predicted"/>
<evidence type="ECO:0000313" key="2">
    <source>
        <dbReference type="Proteomes" id="UP000789739"/>
    </source>
</evidence>
<name>A0A9N9D4M9_9GLOM</name>
<reference evidence="1" key="1">
    <citation type="submission" date="2021-06" db="EMBL/GenBank/DDBJ databases">
        <authorList>
            <person name="Kallberg Y."/>
            <person name="Tangrot J."/>
            <person name="Rosling A."/>
        </authorList>
    </citation>
    <scope>NUCLEOTIDE SEQUENCE</scope>
    <source>
        <strain evidence="1">BR232B</strain>
    </source>
</reference>
<evidence type="ECO:0000313" key="1">
    <source>
        <dbReference type="EMBL" id="CAG8622809.1"/>
    </source>
</evidence>